<feature type="compositionally biased region" description="Basic and acidic residues" evidence="1">
    <location>
        <begin position="17"/>
        <end position="29"/>
    </location>
</feature>
<feature type="region of interest" description="Disordered" evidence="1">
    <location>
        <begin position="16"/>
        <end position="71"/>
    </location>
</feature>
<evidence type="ECO:0000313" key="2">
    <source>
        <dbReference type="EMBL" id="CAK0810540.1"/>
    </source>
</evidence>
<reference evidence="2" key="1">
    <citation type="submission" date="2023-10" db="EMBL/GenBank/DDBJ databases">
        <authorList>
            <person name="Chen Y."/>
            <person name="Shah S."/>
            <person name="Dougan E. K."/>
            <person name="Thang M."/>
            <person name="Chan C."/>
        </authorList>
    </citation>
    <scope>NUCLEOTIDE SEQUENCE [LARGE SCALE GENOMIC DNA]</scope>
</reference>
<dbReference type="Proteomes" id="UP001189429">
    <property type="component" value="Unassembled WGS sequence"/>
</dbReference>
<dbReference type="EMBL" id="CAUYUJ010004682">
    <property type="protein sequence ID" value="CAK0810540.1"/>
    <property type="molecule type" value="Genomic_DNA"/>
</dbReference>
<feature type="compositionally biased region" description="Polar residues" evidence="1">
    <location>
        <begin position="43"/>
        <end position="53"/>
    </location>
</feature>
<gene>
    <name evidence="2" type="ORF">PCOR1329_LOCUS15477</name>
</gene>
<sequence>MQNLVVCRRWQQDQEDERMRLKNSAKDEVGQEEEEEEERVQCPTASAIPNQQRPLLGGRPSVSNGHRPRRRGQRVLFNTNRNCCWASHQFFPYACRASRVKMCPNQTDPPLPAAAAARGGPGRACTPCVRAVPAYTQIGRVSLQGGFPAKN</sequence>
<keyword evidence="3" id="KW-1185">Reference proteome</keyword>
<name>A0ABN9QZD5_9DINO</name>
<proteinExistence type="predicted"/>
<organism evidence="2 3">
    <name type="scientific">Prorocentrum cordatum</name>
    <dbReference type="NCBI Taxonomy" id="2364126"/>
    <lineage>
        <taxon>Eukaryota</taxon>
        <taxon>Sar</taxon>
        <taxon>Alveolata</taxon>
        <taxon>Dinophyceae</taxon>
        <taxon>Prorocentrales</taxon>
        <taxon>Prorocentraceae</taxon>
        <taxon>Prorocentrum</taxon>
    </lineage>
</organism>
<evidence type="ECO:0000313" key="3">
    <source>
        <dbReference type="Proteomes" id="UP001189429"/>
    </source>
</evidence>
<evidence type="ECO:0000256" key="1">
    <source>
        <dbReference type="SAM" id="MobiDB-lite"/>
    </source>
</evidence>
<accession>A0ABN9QZD5</accession>
<comment type="caution">
    <text evidence="2">The sequence shown here is derived from an EMBL/GenBank/DDBJ whole genome shotgun (WGS) entry which is preliminary data.</text>
</comment>
<protein>
    <submittedName>
        <fullName evidence="2">Uncharacterized protein</fullName>
    </submittedName>
</protein>